<dbReference type="VEuPathDB" id="TriTrypDB:TcIL3000_0_41330"/>
<comment type="caution">
    <text evidence="2">The sequence shown here is derived from an EMBL/GenBank/DDBJ whole genome shotgun (WGS) entry which is preliminary data.</text>
</comment>
<feature type="compositionally biased region" description="Basic and acidic residues" evidence="1">
    <location>
        <begin position="133"/>
        <end position="143"/>
    </location>
</feature>
<evidence type="ECO:0000313" key="2">
    <source>
        <dbReference type="EMBL" id="CCD13376.1"/>
    </source>
</evidence>
<organism evidence="2 3">
    <name type="scientific">Trypanosoma congolense (strain IL3000)</name>
    <dbReference type="NCBI Taxonomy" id="1068625"/>
    <lineage>
        <taxon>Eukaryota</taxon>
        <taxon>Discoba</taxon>
        <taxon>Euglenozoa</taxon>
        <taxon>Kinetoplastea</taxon>
        <taxon>Metakinetoplastina</taxon>
        <taxon>Trypanosomatida</taxon>
        <taxon>Trypanosomatidae</taxon>
        <taxon>Trypanosoma</taxon>
        <taxon>Nannomonas</taxon>
    </lineage>
</organism>
<sequence>MGQTEPLLKKQAADKGVLRAEKENVSEKKDSPGTCNFSHSHDTQRQRGGFEDQLGRKVPDRYKKNKDAFIYIYIYRKKETTLERANTKYIKLRLNNHHFVLNTPIIYSITFTPIKHQIVQLMVAVQSISHCTQQEKEKGGERMNRRKTAEKKESIE</sequence>
<name>F9W849_TRYCI</name>
<proteinExistence type="predicted"/>
<evidence type="ECO:0000256" key="1">
    <source>
        <dbReference type="SAM" id="MobiDB-lite"/>
    </source>
</evidence>
<keyword evidence="3" id="KW-1185">Reference proteome</keyword>
<protein>
    <submittedName>
        <fullName evidence="2">WGS project CAEQ00000000 data, annotated contig 1705</fullName>
    </submittedName>
</protein>
<reference evidence="2 3" key="2">
    <citation type="journal article" date="2012" name="Proc. Natl. Acad. Sci. U.S.A.">
        <title>Antigenic diversity is generated by distinct evolutionary mechanisms in African trypanosome species.</title>
        <authorList>
            <person name="Jackson A.P."/>
            <person name="Berry A."/>
            <person name="Aslett M."/>
            <person name="Allison H.C."/>
            <person name="Burton P."/>
            <person name="Vavrova-Anderson J."/>
            <person name="Brown R."/>
            <person name="Browne H."/>
            <person name="Corton N."/>
            <person name="Hauser H."/>
            <person name="Gamble J."/>
            <person name="Gilderthorp R."/>
            <person name="Marcello L."/>
            <person name="McQuillan J."/>
            <person name="Otto T.D."/>
            <person name="Quail M.A."/>
            <person name="Sanders M.J."/>
            <person name="van Tonder A."/>
            <person name="Ginger M.L."/>
            <person name="Field M.C."/>
            <person name="Barry J.D."/>
            <person name="Hertz-Fowler C."/>
            <person name="Berriman M."/>
        </authorList>
    </citation>
    <scope>NUCLEOTIDE SEQUENCE [LARGE SCALE GENOMIC DNA]</scope>
    <source>
        <strain evidence="2 3">IL3000</strain>
    </source>
</reference>
<evidence type="ECO:0000313" key="3">
    <source>
        <dbReference type="Proteomes" id="UP000000702"/>
    </source>
</evidence>
<gene>
    <name evidence="2" type="ORF">TCIL3000_0_41330</name>
</gene>
<dbReference type="Proteomes" id="UP000000702">
    <property type="component" value="Unassembled WGS sequence"/>
</dbReference>
<accession>F9W849</accession>
<feature type="compositionally biased region" description="Basic and acidic residues" evidence="1">
    <location>
        <begin position="7"/>
        <end position="31"/>
    </location>
</feature>
<feature type="region of interest" description="Disordered" evidence="1">
    <location>
        <begin position="1"/>
        <end position="58"/>
    </location>
</feature>
<feature type="compositionally biased region" description="Basic and acidic residues" evidence="1">
    <location>
        <begin position="39"/>
        <end position="58"/>
    </location>
</feature>
<reference evidence="3" key="1">
    <citation type="submission" date="2011-07" db="EMBL/GenBank/DDBJ databases">
        <title>Divergent evolution of antigenic variation in African trypanosomes.</title>
        <authorList>
            <person name="Jackson A.P."/>
            <person name="Berry A."/>
            <person name="Allison H.C."/>
            <person name="Burton P."/>
            <person name="Anderson J."/>
            <person name="Aslett M."/>
            <person name="Brown R."/>
            <person name="Corton N."/>
            <person name="Harris D."/>
            <person name="Hauser H."/>
            <person name="Gamble J."/>
            <person name="Gilderthorp R."/>
            <person name="McQuillan J."/>
            <person name="Quail M.A."/>
            <person name="Sanders M."/>
            <person name="Van Tonder A."/>
            <person name="Ginger M.L."/>
            <person name="Donelson J.E."/>
            <person name="Field M.C."/>
            <person name="Barry J.D."/>
            <person name="Berriman M."/>
            <person name="Hertz-Fowler C."/>
        </authorList>
    </citation>
    <scope>NUCLEOTIDE SEQUENCE [LARGE SCALE GENOMIC DNA]</scope>
    <source>
        <strain evidence="3">IL3000</strain>
    </source>
</reference>
<feature type="region of interest" description="Disordered" evidence="1">
    <location>
        <begin position="133"/>
        <end position="156"/>
    </location>
</feature>
<dbReference type="EMBL" id="CAEQ01001136">
    <property type="protein sequence ID" value="CCD13376.1"/>
    <property type="molecule type" value="Genomic_DNA"/>
</dbReference>
<dbReference type="AlphaFoldDB" id="F9W849"/>